<evidence type="ECO:0000256" key="5">
    <source>
        <dbReference type="ARBA" id="ARBA00022771"/>
    </source>
</evidence>
<dbReference type="Proteomes" id="UP001458880">
    <property type="component" value="Unassembled WGS sequence"/>
</dbReference>
<dbReference type="GO" id="GO:0000110">
    <property type="term" value="C:nucleotide-excision repair factor 1 complex"/>
    <property type="evidence" value="ECO:0007669"/>
    <property type="project" value="TreeGrafter"/>
</dbReference>
<evidence type="ECO:0000259" key="11">
    <source>
        <dbReference type="Pfam" id="PF05181"/>
    </source>
</evidence>
<dbReference type="SUPFAM" id="SSF57716">
    <property type="entry name" value="Glucocorticoid receptor-like (DNA-binding domain)"/>
    <property type="match status" value="1"/>
</dbReference>
<keyword evidence="4" id="KW-0227">DNA damage</keyword>
<dbReference type="InterPro" id="IPR037129">
    <property type="entry name" value="XPA_sf"/>
</dbReference>
<evidence type="ECO:0000256" key="3">
    <source>
        <dbReference type="ARBA" id="ARBA00022723"/>
    </source>
</evidence>
<dbReference type="GO" id="GO:0070914">
    <property type="term" value="P:UV-damage excision repair"/>
    <property type="evidence" value="ECO:0007669"/>
    <property type="project" value="TreeGrafter"/>
</dbReference>
<evidence type="ECO:0000256" key="7">
    <source>
        <dbReference type="ARBA" id="ARBA00023125"/>
    </source>
</evidence>
<evidence type="ECO:0000313" key="13">
    <source>
        <dbReference type="Proteomes" id="UP001458880"/>
    </source>
</evidence>
<feature type="domain" description="XPA C-terminal" evidence="11">
    <location>
        <begin position="129"/>
        <end position="179"/>
    </location>
</feature>
<dbReference type="InterPro" id="IPR009061">
    <property type="entry name" value="DNA-bd_dom_put_sf"/>
</dbReference>
<feature type="region of interest" description="Disordered" evidence="10">
    <location>
        <begin position="1"/>
        <end position="26"/>
    </location>
</feature>
<evidence type="ECO:0000256" key="2">
    <source>
        <dbReference type="ARBA" id="ARBA00005548"/>
    </source>
</evidence>
<reference evidence="12 13" key="1">
    <citation type="journal article" date="2024" name="BMC Genomics">
        <title>De novo assembly and annotation of Popillia japonica's genome with initial clues to its potential as an invasive pest.</title>
        <authorList>
            <person name="Cucini C."/>
            <person name="Boschi S."/>
            <person name="Funari R."/>
            <person name="Cardaioli E."/>
            <person name="Iannotti N."/>
            <person name="Marturano G."/>
            <person name="Paoli F."/>
            <person name="Bruttini M."/>
            <person name="Carapelli A."/>
            <person name="Frati F."/>
            <person name="Nardi F."/>
        </authorList>
    </citation>
    <scope>NUCLEOTIDE SEQUENCE [LARGE SCALE GENOMIC DNA]</scope>
    <source>
        <strain evidence="12">DMR45628</strain>
    </source>
</reference>
<dbReference type="Pfam" id="PF05181">
    <property type="entry name" value="XPA_C"/>
    <property type="match status" value="1"/>
</dbReference>
<evidence type="ECO:0000256" key="9">
    <source>
        <dbReference type="ARBA" id="ARBA00023242"/>
    </source>
</evidence>
<keyword evidence="6" id="KW-0862">Zinc</keyword>
<evidence type="ECO:0000256" key="4">
    <source>
        <dbReference type="ARBA" id="ARBA00022763"/>
    </source>
</evidence>
<dbReference type="GO" id="GO:1901255">
    <property type="term" value="P:nucleotide-excision repair involved in interstrand cross-link repair"/>
    <property type="evidence" value="ECO:0007669"/>
    <property type="project" value="TreeGrafter"/>
</dbReference>
<dbReference type="PANTHER" id="PTHR10142:SF0">
    <property type="entry name" value="DNA REPAIR PROTEIN COMPLEMENTING XP-A CELLS"/>
    <property type="match status" value="1"/>
</dbReference>
<dbReference type="CDD" id="cd21076">
    <property type="entry name" value="DBD_XPA"/>
    <property type="match status" value="1"/>
</dbReference>
<dbReference type="FunFam" id="3.90.530.10:FF:000001">
    <property type="entry name" value="DNA repair protein complementing XP-A cells"/>
    <property type="match status" value="1"/>
</dbReference>
<keyword evidence="13" id="KW-1185">Reference proteome</keyword>
<keyword evidence="7" id="KW-0238">DNA-binding</keyword>
<keyword evidence="9" id="KW-0539">Nucleus</keyword>
<evidence type="ECO:0000256" key="1">
    <source>
        <dbReference type="ARBA" id="ARBA00004123"/>
    </source>
</evidence>
<dbReference type="EMBL" id="JASPKY010000182">
    <property type="protein sequence ID" value="KAK9723145.1"/>
    <property type="molecule type" value="Genomic_DNA"/>
</dbReference>
<evidence type="ECO:0000313" key="12">
    <source>
        <dbReference type="EMBL" id="KAK9723145.1"/>
    </source>
</evidence>
<name>A0AAW1KS17_POPJA</name>
<keyword evidence="8" id="KW-0234">DNA repair</keyword>
<keyword evidence="5" id="KW-0863">Zinc-finger</keyword>
<accession>A0AAW1KS17</accession>
<dbReference type="AlphaFoldDB" id="A0AAW1KS17"/>
<dbReference type="NCBIfam" id="TIGR00598">
    <property type="entry name" value="rad14"/>
    <property type="match status" value="1"/>
</dbReference>
<dbReference type="GO" id="GO:0006284">
    <property type="term" value="P:base-excision repair"/>
    <property type="evidence" value="ECO:0007669"/>
    <property type="project" value="TreeGrafter"/>
</dbReference>
<dbReference type="Pfam" id="PF01286">
    <property type="entry name" value="XPA_N"/>
    <property type="match status" value="1"/>
</dbReference>
<proteinExistence type="inferred from homology"/>
<dbReference type="SUPFAM" id="SSF46955">
    <property type="entry name" value="Putative DNA-binding domain"/>
    <property type="match status" value="1"/>
</dbReference>
<dbReference type="GO" id="GO:0000715">
    <property type="term" value="P:nucleotide-excision repair, DNA damage recognition"/>
    <property type="evidence" value="ECO:0007669"/>
    <property type="project" value="TreeGrafter"/>
</dbReference>
<gene>
    <name evidence="12" type="ORF">QE152_g19328</name>
</gene>
<evidence type="ECO:0000256" key="8">
    <source>
        <dbReference type="ARBA" id="ARBA00023204"/>
    </source>
</evidence>
<evidence type="ECO:0000256" key="10">
    <source>
        <dbReference type="SAM" id="MobiDB-lite"/>
    </source>
</evidence>
<sequence length="268" mass="31230">MDLKDDSSQHDSSLTEAQKDRIRKGKERALKIRQSRLTAHPYNSGDVVSIDKTTIKIGATKYKDTGGGFLLEEESENKDEEVPIVEDTPPIIESDRPACESCNEAISKSWLFDTFDVKVCDNCKDPETHKLITKTEAINEYLLKECDFDKRDPPLKFISKKNPHNVRWGEMKLYLKLQVEKRALEVWGSMEKIEEELERREEMRILNKTKKYNKKMKELRMNVRSSLFDRTTAASHTHEFGVDTYNSDDDTYNHECLICGYEETFEKM</sequence>
<dbReference type="InterPro" id="IPR022652">
    <property type="entry name" value="Znf_XPA_CS"/>
</dbReference>
<protein>
    <submittedName>
        <fullName evidence="12">XPA protein C-terminus</fullName>
    </submittedName>
</protein>
<dbReference type="InterPro" id="IPR000465">
    <property type="entry name" value="XPA/RAD14"/>
</dbReference>
<evidence type="ECO:0000256" key="6">
    <source>
        <dbReference type="ARBA" id="ARBA00022833"/>
    </source>
</evidence>
<dbReference type="Gene3D" id="3.90.530.10">
    <property type="entry name" value="XPA C-terminal domain"/>
    <property type="match status" value="1"/>
</dbReference>
<keyword evidence="3" id="KW-0479">Metal-binding</keyword>
<dbReference type="GO" id="GO:0008270">
    <property type="term" value="F:zinc ion binding"/>
    <property type="evidence" value="ECO:0007669"/>
    <property type="project" value="UniProtKB-KW"/>
</dbReference>
<dbReference type="PANTHER" id="PTHR10142">
    <property type="entry name" value="DNA REPAIR PROTEIN COMPLEMENTING XP-A CELLS"/>
    <property type="match status" value="1"/>
</dbReference>
<organism evidence="12 13">
    <name type="scientific">Popillia japonica</name>
    <name type="common">Japanese beetle</name>
    <dbReference type="NCBI Taxonomy" id="7064"/>
    <lineage>
        <taxon>Eukaryota</taxon>
        <taxon>Metazoa</taxon>
        <taxon>Ecdysozoa</taxon>
        <taxon>Arthropoda</taxon>
        <taxon>Hexapoda</taxon>
        <taxon>Insecta</taxon>
        <taxon>Pterygota</taxon>
        <taxon>Neoptera</taxon>
        <taxon>Endopterygota</taxon>
        <taxon>Coleoptera</taxon>
        <taxon>Polyphaga</taxon>
        <taxon>Scarabaeiformia</taxon>
        <taxon>Scarabaeidae</taxon>
        <taxon>Rutelinae</taxon>
        <taxon>Popillia</taxon>
    </lineage>
</organism>
<dbReference type="InterPro" id="IPR022656">
    <property type="entry name" value="XPA_C"/>
</dbReference>
<dbReference type="GO" id="GO:0003684">
    <property type="term" value="F:damaged DNA binding"/>
    <property type="evidence" value="ECO:0007669"/>
    <property type="project" value="InterPro"/>
</dbReference>
<comment type="similarity">
    <text evidence="2">Belongs to the XPA family.</text>
</comment>
<comment type="subcellular location">
    <subcellularLocation>
        <location evidence="1">Nucleus</location>
    </subcellularLocation>
</comment>
<comment type="caution">
    <text evidence="12">The sequence shown here is derived from an EMBL/GenBank/DDBJ whole genome shotgun (WGS) entry which is preliminary data.</text>
</comment>